<dbReference type="AlphaFoldDB" id="A0A645DJ07"/>
<protein>
    <submittedName>
        <fullName evidence="1">Uncharacterized protein</fullName>
    </submittedName>
</protein>
<accession>A0A645DJ07</accession>
<dbReference type="EMBL" id="VSSQ01036695">
    <property type="protein sequence ID" value="MPM89231.1"/>
    <property type="molecule type" value="Genomic_DNA"/>
</dbReference>
<organism evidence="1">
    <name type="scientific">bioreactor metagenome</name>
    <dbReference type="NCBI Taxonomy" id="1076179"/>
    <lineage>
        <taxon>unclassified sequences</taxon>
        <taxon>metagenomes</taxon>
        <taxon>ecological metagenomes</taxon>
    </lineage>
</organism>
<sequence length="85" mass="9587">MKKYNSLEELMRSCTTSSIKRLVSSVLMNDRYMEWSFVSGSVFDDACRADFVSKRPGLEQRLVCVENESGVRWDVSTVAPVSTVA</sequence>
<proteinExistence type="predicted"/>
<reference evidence="1" key="1">
    <citation type="submission" date="2019-08" db="EMBL/GenBank/DDBJ databases">
        <authorList>
            <person name="Kucharzyk K."/>
            <person name="Murdoch R.W."/>
            <person name="Higgins S."/>
            <person name="Loffler F."/>
        </authorList>
    </citation>
    <scope>NUCLEOTIDE SEQUENCE</scope>
</reference>
<name>A0A645DJ07_9ZZZZ</name>
<evidence type="ECO:0000313" key="1">
    <source>
        <dbReference type="EMBL" id="MPM89231.1"/>
    </source>
</evidence>
<comment type="caution">
    <text evidence="1">The sequence shown here is derived from an EMBL/GenBank/DDBJ whole genome shotgun (WGS) entry which is preliminary data.</text>
</comment>
<gene>
    <name evidence="1" type="ORF">SDC9_136339</name>
</gene>